<organism evidence="4 5">
    <name type="scientific">Epichloe bromicola</name>
    <dbReference type="NCBI Taxonomy" id="79588"/>
    <lineage>
        <taxon>Eukaryota</taxon>
        <taxon>Fungi</taxon>
        <taxon>Dikarya</taxon>
        <taxon>Ascomycota</taxon>
        <taxon>Pezizomycotina</taxon>
        <taxon>Sordariomycetes</taxon>
        <taxon>Hypocreomycetidae</taxon>
        <taxon>Hypocreales</taxon>
        <taxon>Clavicipitaceae</taxon>
        <taxon>Epichloe</taxon>
    </lineage>
</organism>
<gene>
    <name evidence="4" type="primary">g1973</name>
    <name evidence="4" type="ORF">EsDP_00001973</name>
</gene>
<evidence type="ECO:0000313" key="4">
    <source>
        <dbReference type="EMBL" id="GAB0133566.1"/>
    </source>
</evidence>
<dbReference type="SUPFAM" id="SSF52540">
    <property type="entry name" value="P-loop containing nucleoside triphosphate hydrolases"/>
    <property type="match status" value="1"/>
</dbReference>
<dbReference type="InterPro" id="IPR010488">
    <property type="entry name" value="Zeta_toxin_domain"/>
</dbReference>
<dbReference type="Gene3D" id="3.40.50.300">
    <property type="entry name" value="P-loop containing nucleotide triphosphate hydrolases"/>
    <property type="match status" value="1"/>
</dbReference>
<dbReference type="Proteomes" id="UP001562357">
    <property type="component" value="Unassembled WGS sequence"/>
</dbReference>
<name>A0ABQ0CJF2_9HYPO</name>
<proteinExistence type="predicted"/>
<keyword evidence="5" id="KW-1185">Reference proteome</keyword>
<accession>A0ABQ0CJF2</accession>
<sequence>MPSPPDLSSHRLPGETSLRIFRSEILPAEFHNLPQRGSSEPPLAILTVGQTGAGKTRLSPAILSAVRRVRGGRGGAAHLIADTYKTYHPEYARLMLSAPHLASAATGPDARKWLAMAAREVTGRGIDVLLESACRHPEDFEDLVRIFGSGGYRVEVVLLAVPAPLSRLGILVRYYEKLPEGQSRNLPVRLTPEMVHDDSYRGLLDAARFLDGSALADQVLVVRRGNLVAYGVVKGGGEGTGMGMGGIAEALTRERERPLTRDEVKTAMNDIQRLGTHEDAREQVDLVRDMLRPLIAEDDGKHAQGQKGTWPELKPLTFGKVGEEAGGAYNVLRLGQV</sequence>
<evidence type="ECO:0000256" key="2">
    <source>
        <dbReference type="ARBA" id="ARBA00022840"/>
    </source>
</evidence>
<feature type="domain" description="Zeta toxin" evidence="3">
    <location>
        <begin position="38"/>
        <end position="230"/>
    </location>
</feature>
<evidence type="ECO:0000259" key="3">
    <source>
        <dbReference type="Pfam" id="PF06414"/>
    </source>
</evidence>
<reference evidence="5" key="1">
    <citation type="submission" date="2024-06" db="EMBL/GenBank/DDBJ databases">
        <title>Draft Genome Sequences of Epichloe bromicola Strains Isolated from Elymus ciliaris.</title>
        <authorList>
            <consortium name="Epichloe bromicola genome sequencing consortium"/>
            <person name="Miura A."/>
            <person name="Imano S."/>
            <person name="Ashida A."/>
            <person name="Sato I."/>
            <person name="Chiba S."/>
            <person name="Tanaka A."/>
            <person name="Camagna M."/>
            <person name="Takemoto D."/>
        </authorList>
    </citation>
    <scope>NUCLEOTIDE SEQUENCE [LARGE SCALE GENOMIC DNA]</scope>
    <source>
        <strain evidence="5">DP</strain>
    </source>
</reference>
<dbReference type="EMBL" id="BAAFGZ010000048">
    <property type="protein sequence ID" value="GAB0133566.1"/>
    <property type="molecule type" value="Genomic_DNA"/>
</dbReference>
<comment type="caution">
    <text evidence="4">The sequence shown here is derived from an EMBL/GenBank/DDBJ whole genome shotgun (WGS) entry which is preliminary data.</text>
</comment>
<keyword evidence="2" id="KW-0067">ATP-binding</keyword>
<protein>
    <recommendedName>
        <fullName evidence="3">Zeta toxin domain-containing protein</fullName>
    </recommendedName>
</protein>
<evidence type="ECO:0000313" key="5">
    <source>
        <dbReference type="Proteomes" id="UP001562357"/>
    </source>
</evidence>
<dbReference type="InterPro" id="IPR027417">
    <property type="entry name" value="P-loop_NTPase"/>
</dbReference>
<evidence type="ECO:0000256" key="1">
    <source>
        <dbReference type="ARBA" id="ARBA00022741"/>
    </source>
</evidence>
<dbReference type="Pfam" id="PF06414">
    <property type="entry name" value="Zeta_toxin"/>
    <property type="match status" value="1"/>
</dbReference>
<keyword evidence="1" id="KW-0547">Nucleotide-binding</keyword>